<organism evidence="8 9">
    <name type="scientific">Lasiosphaeria hispida</name>
    <dbReference type="NCBI Taxonomy" id="260671"/>
    <lineage>
        <taxon>Eukaryota</taxon>
        <taxon>Fungi</taxon>
        <taxon>Dikarya</taxon>
        <taxon>Ascomycota</taxon>
        <taxon>Pezizomycotina</taxon>
        <taxon>Sordariomycetes</taxon>
        <taxon>Sordariomycetidae</taxon>
        <taxon>Sordariales</taxon>
        <taxon>Lasiosphaeriaceae</taxon>
        <taxon>Lasiosphaeria</taxon>
    </lineage>
</organism>
<dbReference type="Gene3D" id="3.50.50.60">
    <property type="entry name" value="FAD/NAD(P)-binding domain"/>
    <property type="match status" value="2"/>
</dbReference>
<dbReference type="EMBL" id="JAUIQD010000001">
    <property type="protein sequence ID" value="KAK3363239.1"/>
    <property type="molecule type" value="Genomic_DNA"/>
</dbReference>
<keyword evidence="4" id="KW-0274">FAD</keyword>
<keyword evidence="9" id="KW-1185">Reference proteome</keyword>
<dbReference type="SUPFAM" id="SSF51905">
    <property type="entry name" value="FAD/NAD(P)-binding domain"/>
    <property type="match status" value="1"/>
</dbReference>
<keyword evidence="5" id="KW-0560">Oxidoreductase</keyword>
<dbReference type="InterPro" id="IPR007867">
    <property type="entry name" value="GMC_OxRtase_C"/>
</dbReference>
<name>A0AAJ0HVC4_9PEZI</name>
<accession>A0AAJ0HVC4</accession>
<dbReference type="GO" id="GO:0016614">
    <property type="term" value="F:oxidoreductase activity, acting on CH-OH group of donors"/>
    <property type="evidence" value="ECO:0007669"/>
    <property type="project" value="InterPro"/>
</dbReference>
<evidence type="ECO:0000313" key="9">
    <source>
        <dbReference type="Proteomes" id="UP001275084"/>
    </source>
</evidence>
<gene>
    <name evidence="8" type="ORF">B0T25DRAFT_562262</name>
</gene>
<dbReference type="Proteomes" id="UP001275084">
    <property type="component" value="Unassembled WGS sequence"/>
</dbReference>
<dbReference type="AlphaFoldDB" id="A0AAJ0HVC4"/>
<dbReference type="InterPro" id="IPR027424">
    <property type="entry name" value="Glucose_Oxidase_domain_2"/>
</dbReference>
<dbReference type="InterPro" id="IPR036188">
    <property type="entry name" value="FAD/NAD-bd_sf"/>
</dbReference>
<dbReference type="Gene3D" id="3.30.560.10">
    <property type="entry name" value="Glucose Oxidase, domain 3"/>
    <property type="match status" value="2"/>
</dbReference>
<evidence type="ECO:0000259" key="7">
    <source>
        <dbReference type="Pfam" id="PF05199"/>
    </source>
</evidence>
<dbReference type="InterPro" id="IPR012132">
    <property type="entry name" value="GMC_OxRdtase"/>
</dbReference>
<dbReference type="Gene3D" id="4.10.450.10">
    <property type="entry name" value="Glucose Oxidase, domain 2"/>
    <property type="match status" value="1"/>
</dbReference>
<dbReference type="GO" id="GO:0050660">
    <property type="term" value="F:flavin adenine dinucleotide binding"/>
    <property type="evidence" value="ECO:0007669"/>
    <property type="project" value="InterPro"/>
</dbReference>
<dbReference type="PANTHER" id="PTHR11552">
    <property type="entry name" value="GLUCOSE-METHANOL-CHOLINE GMC OXIDOREDUCTASE"/>
    <property type="match status" value="1"/>
</dbReference>
<evidence type="ECO:0000256" key="1">
    <source>
        <dbReference type="ARBA" id="ARBA00001974"/>
    </source>
</evidence>
<evidence type="ECO:0000313" key="8">
    <source>
        <dbReference type="EMBL" id="KAK3363239.1"/>
    </source>
</evidence>
<dbReference type="PANTHER" id="PTHR11552:SF115">
    <property type="entry name" value="DEHYDROGENASE XPTC-RELATED"/>
    <property type="match status" value="1"/>
</dbReference>
<keyword evidence="3" id="KW-0285">Flavoprotein</keyword>
<feature type="signal peptide" evidence="6">
    <location>
        <begin position="1"/>
        <end position="21"/>
    </location>
</feature>
<proteinExistence type="inferred from homology"/>
<evidence type="ECO:0000256" key="5">
    <source>
        <dbReference type="ARBA" id="ARBA00023002"/>
    </source>
</evidence>
<evidence type="ECO:0000256" key="6">
    <source>
        <dbReference type="SAM" id="SignalP"/>
    </source>
</evidence>
<dbReference type="GO" id="GO:0044550">
    <property type="term" value="P:secondary metabolite biosynthetic process"/>
    <property type="evidence" value="ECO:0007669"/>
    <property type="project" value="TreeGrafter"/>
</dbReference>
<reference evidence="8" key="1">
    <citation type="journal article" date="2023" name="Mol. Phylogenet. Evol.">
        <title>Genome-scale phylogeny and comparative genomics of the fungal order Sordariales.</title>
        <authorList>
            <person name="Hensen N."/>
            <person name="Bonometti L."/>
            <person name="Westerberg I."/>
            <person name="Brannstrom I.O."/>
            <person name="Guillou S."/>
            <person name="Cros-Aarteil S."/>
            <person name="Calhoun S."/>
            <person name="Haridas S."/>
            <person name="Kuo A."/>
            <person name="Mondo S."/>
            <person name="Pangilinan J."/>
            <person name="Riley R."/>
            <person name="LaButti K."/>
            <person name="Andreopoulos B."/>
            <person name="Lipzen A."/>
            <person name="Chen C."/>
            <person name="Yan M."/>
            <person name="Daum C."/>
            <person name="Ng V."/>
            <person name="Clum A."/>
            <person name="Steindorff A."/>
            <person name="Ohm R.A."/>
            <person name="Martin F."/>
            <person name="Silar P."/>
            <person name="Natvig D.O."/>
            <person name="Lalanne C."/>
            <person name="Gautier V."/>
            <person name="Ament-Velasquez S.L."/>
            <person name="Kruys A."/>
            <person name="Hutchinson M.I."/>
            <person name="Powell A.J."/>
            <person name="Barry K."/>
            <person name="Miller A.N."/>
            <person name="Grigoriev I.V."/>
            <person name="Debuchy R."/>
            <person name="Gladieux P."/>
            <person name="Hiltunen Thoren M."/>
            <person name="Johannesson H."/>
        </authorList>
    </citation>
    <scope>NUCLEOTIDE SEQUENCE</scope>
    <source>
        <strain evidence="8">CBS 955.72</strain>
    </source>
</reference>
<sequence length="362" mass="38840">MVLSFVSRLVFPALAAAAVTAEEPKPCAQVFDYGNVIGVSYQPSNIDASNYTRSYSANASLPLAGPNLRVLTSTQVVKINFKKSGSKQQTTGVTLVNGTTIYARRELISLPGVGENYQYHLRIQISYQPKDNFTSFDVLRSNSTAAAAELAKRLAGEVLGSNASALEALVHATVGTSADVGHRAKLAQLANAHVPQAEVIFSDGYTGVKGYPPTTSLLYGKEFFTLIAGLMHPPADPLGKPVIDPKYLDNEYNFQAMVELVKFCRRIALAEPLRGVWVDEYDPGLERFVANTTLRIFHPMGTAAMLPKADGGVVDSELVVCGTENLRVVDASMIPVQISAHIQTAVYAIGEKAADIIIAAHA</sequence>
<comment type="cofactor">
    <cofactor evidence="1">
        <name>FAD</name>
        <dbReference type="ChEBI" id="CHEBI:57692"/>
    </cofactor>
</comment>
<feature type="domain" description="Glucose-methanol-choline oxidoreductase C-terminal" evidence="7">
    <location>
        <begin position="235"/>
        <end position="350"/>
    </location>
</feature>
<keyword evidence="6" id="KW-0732">Signal</keyword>
<comment type="similarity">
    <text evidence="2">Belongs to the GMC oxidoreductase family.</text>
</comment>
<comment type="caution">
    <text evidence="8">The sequence shown here is derived from an EMBL/GenBank/DDBJ whole genome shotgun (WGS) entry which is preliminary data.</text>
</comment>
<evidence type="ECO:0000256" key="2">
    <source>
        <dbReference type="ARBA" id="ARBA00010790"/>
    </source>
</evidence>
<dbReference type="SUPFAM" id="SSF54373">
    <property type="entry name" value="FAD-linked reductases, C-terminal domain"/>
    <property type="match status" value="1"/>
</dbReference>
<evidence type="ECO:0000256" key="4">
    <source>
        <dbReference type="ARBA" id="ARBA00022827"/>
    </source>
</evidence>
<protein>
    <submittedName>
        <fullName evidence="8">GMC oxidoreductase-domain-containing protein</fullName>
    </submittedName>
</protein>
<evidence type="ECO:0000256" key="3">
    <source>
        <dbReference type="ARBA" id="ARBA00022630"/>
    </source>
</evidence>
<feature type="chain" id="PRO_5042465243" evidence="6">
    <location>
        <begin position="22"/>
        <end position="362"/>
    </location>
</feature>
<reference evidence="8" key="2">
    <citation type="submission" date="2023-06" db="EMBL/GenBank/DDBJ databases">
        <authorList>
            <consortium name="Lawrence Berkeley National Laboratory"/>
            <person name="Haridas S."/>
            <person name="Hensen N."/>
            <person name="Bonometti L."/>
            <person name="Westerberg I."/>
            <person name="Brannstrom I.O."/>
            <person name="Guillou S."/>
            <person name="Cros-Aarteil S."/>
            <person name="Calhoun S."/>
            <person name="Kuo A."/>
            <person name="Mondo S."/>
            <person name="Pangilinan J."/>
            <person name="Riley R."/>
            <person name="Labutti K."/>
            <person name="Andreopoulos B."/>
            <person name="Lipzen A."/>
            <person name="Chen C."/>
            <person name="Yanf M."/>
            <person name="Daum C."/>
            <person name="Ng V."/>
            <person name="Clum A."/>
            <person name="Steindorff A."/>
            <person name="Ohm R."/>
            <person name="Martin F."/>
            <person name="Silar P."/>
            <person name="Natvig D."/>
            <person name="Lalanne C."/>
            <person name="Gautier V."/>
            <person name="Ament-Velasquez S.L."/>
            <person name="Kruys A."/>
            <person name="Hutchinson M.I."/>
            <person name="Powell A.J."/>
            <person name="Barry K."/>
            <person name="Miller A.N."/>
            <person name="Grigoriev I.V."/>
            <person name="Debuchy R."/>
            <person name="Gladieux P."/>
            <person name="Thoren M.H."/>
            <person name="Johannesson H."/>
        </authorList>
    </citation>
    <scope>NUCLEOTIDE SEQUENCE</scope>
    <source>
        <strain evidence="8">CBS 955.72</strain>
    </source>
</reference>
<dbReference type="Pfam" id="PF05199">
    <property type="entry name" value="GMC_oxred_C"/>
    <property type="match status" value="1"/>
</dbReference>